<dbReference type="PROSITE" id="PS00216">
    <property type="entry name" value="SUGAR_TRANSPORT_1"/>
    <property type="match status" value="1"/>
</dbReference>
<dbReference type="InterPro" id="IPR011701">
    <property type="entry name" value="MFS"/>
</dbReference>
<keyword evidence="4" id="KW-1003">Cell membrane</keyword>
<dbReference type="EMBL" id="FNYO01000020">
    <property type="protein sequence ID" value="SEI78027.1"/>
    <property type="molecule type" value="Genomic_DNA"/>
</dbReference>
<keyword evidence="3" id="KW-0813">Transport</keyword>
<dbReference type="InterPro" id="IPR005829">
    <property type="entry name" value="Sugar_transporter_CS"/>
</dbReference>
<evidence type="ECO:0000259" key="9">
    <source>
        <dbReference type="PROSITE" id="PS50850"/>
    </source>
</evidence>
<evidence type="ECO:0000313" key="11">
    <source>
        <dbReference type="Proteomes" id="UP000199005"/>
    </source>
</evidence>
<feature type="transmembrane region" description="Helical" evidence="8">
    <location>
        <begin position="313"/>
        <end position="330"/>
    </location>
</feature>
<feature type="transmembrane region" description="Helical" evidence="8">
    <location>
        <begin position="135"/>
        <end position="156"/>
    </location>
</feature>
<feature type="transmembrane region" description="Helical" evidence="8">
    <location>
        <begin position="168"/>
        <end position="187"/>
    </location>
</feature>
<dbReference type="PANTHER" id="PTHR43271">
    <property type="entry name" value="BLL2771 PROTEIN"/>
    <property type="match status" value="1"/>
</dbReference>
<keyword evidence="7 8" id="KW-0472">Membrane</keyword>
<dbReference type="STRING" id="170623.SAMN04244579_01992"/>
<evidence type="ECO:0000256" key="5">
    <source>
        <dbReference type="ARBA" id="ARBA00022692"/>
    </source>
</evidence>
<feature type="transmembrane region" description="Helical" evidence="8">
    <location>
        <begin position="249"/>
        <end position="270"/>
    </location>
</feature>
<dbReference type="PROSITE" id="PS50850">
    <property type="entry name" value="MFS"/>
    <property type="match status" value="1"/>
</dbReference>
<evidence type="ECO:0000256" key="3">
    <source>
        <dbReference type="ARBA" id="ARBA00022448"/>
    </source>
</evidence>
<evidence type="ECO:0000256" key="4">
    <source>
        <dbReference type="ARBA" id="ARBA00022475"/>
    </source>
</evidence>
<evidence type="ECO:0000256" key="7">
    <source>
        <dbReference type="ARBA" id="ARBA00023136"/>
    </source>
</evidence>
<feature type="transmembrane region" description="Helical" evidence="8">
    <location>
        <begin position="110"/>
        <end position="129"/>
    </location>
</feature>
<comment type="subcellular location">
    <subcellularLocation>
        <location evidence="1">Cell membrane</location>
        <topology evidence="1">Multi-pass membrane protein</topology>
    </subcellularLocation>
</comment>
<evidence type="ECO:0000256" key="1">
    <source>
        <dbReference type="ARBA" id="ARBA00004651"/>
    </source>
</evidence>
<reference evidence="10 11" key="1">
    <citation type="submission" date="2016-10" db="EMBL/GenBank/DDBJ databases">
        <authorList>
            <person name="de Groot N.N."/>
        </authorList>
    </citation>
    <scope>NUCLEOTIDE SEQUENCE [LARGE SCALE GENOMIC DNA]</scope>
    <source>
        <strain evidence="10 11">DSM 1041</strain>
    </source>
</reference>
<dbReference type="InterPro" id="IPR020846">
    <property type="entry name" value="MFS_dom"/>
</dbReference>
<protein>
    <submittedName>
        <fullName evidence="10">MFS transporter, YNFM family, putative membrane transport protein</fullName>
    </submittedName>
</protein>
<evidence type="ECO:0000313" key="10">
    <source>
        <dbReference type="EMBL" id="SEI78027.1"/>
    </source>
</evidence>
<evidence type="ECO:0000256" key="8">
    <source>
        <dbReference type="SAM" id="Phobius"/>
    </source>
</evidence>
<organism evidence="10 11">
    <name type="scientific">Azotobacter beijerinckii</name>
    <dbReference type="NCBI Taxonomy" id="170623"/>
    <lineage>
        <taxon>Bacteria</taxon>
        <taxon>Pseudomonadati</taxon>
        <taxon>Pseudomonadota</taxon>
        <taxon>Gammaproteobacteria</taxon>
        <taxon>Pseudomonadales</taxon>
        <taxon>Pseudomonadaceae</taxon>
        <taxon>Azotobacter</taxon>
    </lineage>
</organism>
<keyword evidence="6 8" id="KW-1133">Transmembrane helix</keyword>
<dbReference type="GO" id="GO:0022857">
    <property type="term" value="F:transmembrane transporter activity"/>
    <property type="evidence" value="ECO:0007669"/>
    <property type="project" value="InterPro"/>
</dbReference>
<feature type="transmembrane region" description="Helical" evidence="8">
    <location>
        <begin position="193"/>
        <end position="215"/>
    </location>
</feature>
<keyword evidence="5 8" id="KW-0812">Transmembrane</keyword>
<gene>
    <name evidence="10" type="ORF">SAMN04244579_01992</name>
</gene>
<feature type="transmembrane region" description="Helical" evidence="8">
    <location>
        <begin position="46"/>
        <end position="66"/>
    </location>
</feature>
<feature type="transmembrane region" description="Helical" evidence="8">
    <location>
        <begin position="399"/>
        <end position="418"/>
    </location>
</feature>
<dbReference type="PANTHER" id="PTHR43271:SF1">
    <property type="entry name" value="INNER MEMBRANE TRANSPORT PROTEIN YNFM"/>
    <property type="match status" value="1"/>
</dbReference>
<comment type="similarity">
    <text evidence="2">Belongs to the major facilitator superfamily.</text>
</comment>
<feature type="transmembrane region" description="Helical" evidence="8">
    <location>
        <begin position="72"/>
        <end position="98"/>
    </location>
</feature>
<evidence type="ECO:0000256" key="6">
    <source>
        <dbReference type="ARBA" id="ARBA00022989"/>
    </source>
</evidence>
<accession>A0A1H6TLI4</accession>
<feature type="transmembrane region" description="Helical" evidence="8">
    <location>
        <begin position="276"/>
        <end position="292"/>
    </location>
</feature>
<dbReference type="Gene3D" id="1.20.1250.20">
    <property type="entry name" value="MFS general substrate transporter like domains"/>
    <property type="match status" value="1"/>
</dbReference>
<dbReference type="Pfam" id="PF07690">
    <property type="entry name" value="MFS_1"/>
    <property type="match status" value="1"/>
</dbReference>
<name>A0A1H6TLI4_9GAMM</name>
<dbReference type="AlphaFoldDB" id="A0A1H6TLI4"/>
<proteinExistence type="inferred from homology"/>
<dbReference type="CDD" id="cd17324">
    <property type="entry name" value="MFS_NepI_like"/>
    <property type="match status" value="1"/>
</dbReference>
<sequence length="428" mass="45193">MLADIPPDNRPAIAPAEVEMNTLVAHPAPAAPLTERGTAQFRRTNWALFAGGFATFALLYCVQPMLPVFSAAFALSAAQSSLVLSISTMTLAIGLLLTGPLSDAVGRKPVMVAALCAAALCTLLTPLMPSWHALLLMRALIGLALSGLVAVAMSYLSEEVDPRHLGLAMGLYISGNSLGGMGGRLISGVLVDFVSWQAAVAVLGGLALLAALVFWRLLPDSRHFRPTPLSLANLAGGLRLHLSDRGLPWLFLEAFLVMGSFVALFNYIGYRLLEPPYDLSMSLVGTLSVVYLSGTYSSTQAGALADRLGRHRVFWPSILLMLAGLLLTLFSALGLILAGMLLFAFGFFAAHSLASSWVGRRALQARGQASSLYLFSYYVGSSVAGTAGGFFWQHGGWNGVGLFIAALLALALGVALHLSRLPPKQPVA</sequence>
<feature type="domain" description="Major facilitator superfamily (MFS) profile" evidence="9">
    <location>
        <begin position="44"/>
        <end position="425"/>
    </location>
</feature>
<feature type="transmembrane region" description="Helical" evidence="8">
    <location>
        <begin position="371"/>
        <end position="393"/>
    </location>
</feature>
<dbReference type="InterPro" id="IPR036259">
    <property type="entry name" value="MFS_trans_sf"/>
</dbReference>
<evidence type="ECO:0000256" key="2">
    <source>
        <dbReference type="ARBA" id="ARBA00008335"/>
    </source>
</evidence>
<feature type="transmembrane region" description="Helical" evidence="8">
    <location>
        <begin position="336"/>
        <end position="359"/>
    </location>
</feature>
<dbReference type="GO" id="GO:0005886">
    <property type="term" value="C:plasma membrane"/>
    <property type="evidence" value="ECO:0007669"/>
    <property type="project" value="UniProtKB-SubCell"/>
</dbReference>
<dbReference type="SUPFAM" id="SSF103473">
    <property type="entry name" value="MFS general substrate transporter"/>
    <property type="match status" value="1"/>
</dbReference>
<dbReference type="Proteomes" id="UP000199005">
    <property type="component" value="Unassembled WGS sequence"/>
</dbReference>